<evidence type="ECO:0000313" key="2">
    <source>
        <dbReference type="Proteomes" id="UP000694892"/>
    </source>
</evidence>
<dbReference type="Proteomes" id="UP000694892">
    <property type="component" value="Chromosome 2S"/>
</dbReference>
<proteinExistence type="predicted"/>
<dbReference type="EMBL" id="CM004469">
    <property type="protein sequence ID" value="OCT92930.1"/>
    <property type="molecule type" value="Genomic_DNA"/>
</dbReference>
<protein>
    <submittedName>
        <fullName evidence="1">Uncharacterized protein</fullName>
    </submittedName>
</protein>
<organism evidence="1 2">
    <name type="scientific">Xenopus laevis</name>
    <name type="common">African clawed frog</name>
    <dbReference type="NCBI Taxonomy" id="8355"/>
    <lineage>
        <taxon>Eukaryota</taxon>
        <taxon>Metazoa</taxon>
        <taxon>Chordata</taxon>
        <taxon>Craniata</taxon>
        <taxon>Vertebrata</taxon>
        <taxon>Euteleostomi</taxon>
        <taxon>Amphibia</taxon>
        <taxon>Batrachia</taxon>
        <taxon>Anura</taxon>
        <taxon>Pipoidea</taxon>
        <taxon>Pipidae</taxon>
        <taxon>Xenopodinae</taxon>
        <taxon>Xenopus</taxon>
        <taxon>Xenopus</taxon>
    </lineage>
</organism>
<evidence type="ECO:0000313" key="1">
    <source>
        <dbReference type="EMBL" id="OCT92930.1"/>
    </source>
</evidence>
<gene>
    <name evidence="1" type="ORF">XELAEV_18015998mg</name>
</gene>
<accession>A0A974HWN8</accession>
<reference evidence="2" key="1">
    <citation type="journal article" date="2016" name="Nature">
        <title>Genome evolution in the allotetraploid frog Xenopus laevis.</title>
        <authorList>
            <person name="Session A.M."/>
            <person name="Uno Y."/>
            <person name="Kwon T."/>
            <person name="Chapman J.A."/>
            <person name="Toyoda A."/>
            <person name="Takahashi S."/>
            <person name="Fukui A."/>
            <person name="Hikosaka A."/>
            <person name="Suzuki A."/>
            <person name="Kondo M."/>
            <person name="van Heeringen S.J."/>
            <person name="Quigley I."/>
            <person name="Heinz S."/>
            <person name="Ogino H."/>
            <person name="Ochi H."/>
            <person name="Hellsten U."/>
            <person name="Lyons J.B."/>
            <person name="Simakov O."/>
            <person name="Putnam N."/>
            <person name="Stites J."/>
            <person name="Kuroki Y."/>
            <person name="Tanaka T."/>
            <person name="Michiue T."/>
            <person name="Watanabe M."/>
            <person name="Bogdanovic O."/>
            <person name="Lister R."/>
            <person name="Georgiou G."/>
            <person name="Paranjpe S.S."/>
            <person name="van Kruijsbergen I."/>
            <person name="Shu S."/>
            <person name="Carlson J."/>
            <person name="Kinoshita T."/>
            <person name="Ohta Y."/>
            <person name="Mawaribuchi S."/>
            <person name="Jenkins J."/>
            <person name="Grimwood J."/>
            <person name="Schmutz J."/>
            <person name="Mitros T."/>
            <person name="Mozaffari S.V."/>
            <person name="Suzuki Y."/>
            <person name="Haramoto Y."/>
            <person name="Yamamoto T.S."/>
            <person name="Takagi C."/>
            <person name="Heald R."/>
            <person name="Miller K."/>
            <person name="Haudenschild C."/>
            <person name="Kitzman J."/>
            <person name="Nakayama T."/>
            <person name="Izutsu Y."/>
            <person name="Robert J."/>
            <person name="Fortriede J."/>
            <person name="Burns K."/>
            <person name="Lotay V."/>
            <person name="Karimi K."/>
            <person name="Yasuoka Y."/>
            <person name="Dichmann D.S."/>
            <person name="Flajnik M.F."/>
            <person name="Houston D.W."/>
            <person name="Shendure J."/>
            <person name="DuPasquier L."/>
            <person name="Vize P.D."/>
            <person name="Zorn A.M."/>
            <person name="Ito M."/>
            <person name="Marcotte E.M."/>
            <person name="Wallingford J.B."/>
            <person name="Ito Y."/>
            <person name="Asashima M."/>
            <person name="Ueno N."/>
            <person name="Matsuda Y."/>
            <person name="Veenstra G.J."/>
            <person name="Fujiyama A."/>
            <person name="Harland R.M."/>
            <person name="Taira M."/>
            <person name="Rokhsar D.S."/>
        </authorList>
    </citation>
    <scope>NUCLEOTIDE SEQUENCE [LARGE SCALE GENOMIC DNA]</scope>
    <source>
        <strain evidence="2">J</strain>
    </source>
</reference>
<sequence>MIPLESPVKETSSSVAAQFRALSLPRDLDCSTLLCDNSADLQFTWDNLGLSNVSHPAGHKDSFYVLGTLERNGSEDSKKQDFLQLRKPFPIQPMAWFVSF</sequence>
<dbReference type="AlphaFoldDB" id="A0A974HWN8"/>
<name>A0A974HWN8_XENLA</name>